<dbReference type="GO" id="GO:0030140">
    <property type="term" value="C:trans-Golgi network transport vesicle"/>
    <property type="evidence" value="ECO:0000318"/>
    <property type="project" value="GO_Central"/>
</dbReference>
<dbReference type="VEuPathDB" id="TriTrypDB:LMJSD75_140008900"/>
<feature type="region of interest" description="Disordered" evidence="1">
    <location>
        <begin position="1755"/>
        <end position="1788"/>
    </location>
</feature>
<feature type="compositionally biased region" description="Polar residues" evidence="1">
    <location>
        <begin position="2231"/>
        <end position="2248"/>
    </location>
</feature>
<feature type="compositionally biased region" description="Basic and acidic residues" evidence="1">
    <location>
        <begin position="2662"/>
        <end position="2676"/>
    </location>
</feature>
<name>Q4QFU8_LEIMA</name>
<feature type="compositionally biased region" description="Low complexity" evidence="1">
    <location>
        <begin position="1510"/>
        <end position="1524"/>
    </location>
</feature>
<feature type="region of interest" description="Disordered" evidence="1">
    <location>
        <begin position="396"/>
        <end position="415"/>
    </location>
</feature>
<dbReference type="KEGG" id="lma:LMJF_14_0370"/>
<dbReference type="Proteomes" id="UP000000542">
    <property type="component" value="Chromosome 14"/>
</dbReference>
<feature type="compositionally biased region" description="Low complexity" evidence="1">
    <location>
        <begin position="2171"/>
        <end position="2185"/>
    </location>
</feature>
<feature type="compositionally biased region" description="Basic and acidic residues" evidence="1">
    <location>
        <begin position="2867"/>
        <end position="2876"/>
    </location>
</feature>
<dbReference type="OMA" id="SWTIPLD"/>
<feature type="region of interest" description="Disordered" evidence="1">
    <location>
        <begin position="988"/>
        <end position="1056"/>
    </location>
</feature>
<dbReference type="RefSeq" id="XP_001687636.1">
    <property type="nucleotide sequence ID" value="XM_001687584.1"/>
</dbReference>
<accession>Q4QFU8</accession>
<evidence type="ECO:0000256" key="1">
    <source>
        <dbReference type="SAM" id="MobiDB-lite"/>
    </source>
</evidence>
<feature type="region of interest" description="Disordered" evidence="1">
    <location>
        <begin position="1211"/>
        <end position="1367"/>
    </location>
</feature>
<proteinExistence type="predicted"/>
<feature type="compositionally biased region" description="Basic and acidic residues" evidence="1">
    <location>
        <begin position="1459"/>
        <end position="1475"/>
    </location>
</feature>
<feature type="compositionally biased region" description="Basic and acidic residues" evidence="1">
    <location>
        <begin position="1630"/>
        <end position="1639"/>
    </location>
</feature>
<evidence type="ECO:0000313" key="3">
    <source>
        <dbReference type="Proteomes" id="UP000000542"/>
    </source>
</evidence>
<feature type="region of interest" description="Disordered" evidence="1">
    <location>
        <begin position="332"/>
        <end position="351"/>
    </location>
</feature>
<feature type="compositionally biased region" description="Low complexity" evidence="1">
    <location>
        <begin position="1677"/>
        <end position="1690"/>
    </location>
</feature>
<feature type="region of interest" description="Disordered" evidence="1">
    <location>
        <begin position="1405"/>
        <end position="1580"/>
    </location>
</feature>
<feature type="region of interest" description="Disordered" evidence="1">
    <location>
        <begin position="2624"/>
        <end position="2724"/>
    </location>
</feature>
<feature type="compositionally biased region" description="Polar residues" evidence="1">
    <location>
        <begin position="187"/>
        <end position="196"/>
    </location>
</feature>
<feature type="region of interest" description="Disordered" evidence="1">
    <location>
        <begin position="510"/>
        <end position="529"/>
    </location>
</feature>
<dbReference type="InParanoid" id="Q4QFU8"/>
<evidence type="ECO:0000313" key="2">
    <source>
        <dbReference type="EMBL" id="CAJ02774.1"/>
    </source>
</evidence>
<dbReference type="PANTHER" id="PTHR23211:SF0">
    <property type="entry name" value="TRANS-GOLGI NETWORK INTEGRAL MEMBRANE PROTEIN 2"/>
    <property type="match status" value="1"/>
</dbReference>
<dbReference type="GeneID" id="5650236"/>
<feature type="compositionally biased region" description="Polar residues" evidence="1">
    <location>
        <begin position="240"/>
        <end position="249"/>
    </location>
</feature>
<feature type="compositionally biased region" description="Polar residues" evidence="1">
    <location>
        <begin position="1340"/>
        <end position="1360"/>
    </location>
</feature>
<feature type="compositionally biased region" description="Low complexity" evidence="1">
    <location>
        <begin position="1565"/>
        <end position="1576"/>
    </location>
</feature>
<sequence>MHNGHHRKIDGHLDSIEDYLRRMTRPPQTRYDPPSLHQVPYTAFFLASSSHEGGPSYQCANEQAGLQASTVYDMPPSCAGPLSTATNTLVAPRAMRDSTAVGTAAAYLVDPAPAPFTGIRPPTSSLTRLPRALAEAAPPHTAALLSSRAKFPPFSQQETTPMHSRGCSNDSSSTTSASETAHEKGTTPVSNSTAASSPLIPAVQPPPLASLQDAAAAREQAAVVSARRRSCGPRSPLPFASSQDKSQGRSMRALLEGLEEHLRASPLLPQSSQQMDSDRHPGSSRHCHERHGVHPTSLLQPGITELPQHREDNSAAHERAVHIIRDLATATSPTTDDHLSSLLSSLGGSPNSCETPFCRRLRHLDHLLGDGAAHDDAISTPRFCYRHDDISALAGTYGSSEPRAARCHDPPAAEEPVTKRRLLLASMPSVFYANVSDEKTRLRQAYTTRHEAASGADVPTPSRHEAASGADAATPLRLEAASGADVPTPSRHEAASGADAATPLRLETASGADVPTPSRHEAASGADAATPLRLEAASGADVPTPSRHEAASGADAATPLRLEAASGADVPTPSRHEAASGADAATPLRLETASGADVPTPSRHEAASGADAATPLRLETASGADVPTPSRHEAASGADAATPLRLEAASGADVPTPSRHEAASGADAATPLRLETASGADVPTPSRHEAASGADAATPLRLETASGADVPTPSRHEAASGADAATPLRLEAASGADVPTPSRHEAASGADAATPLRLETASGADVPTPSRHEAAAGADVSTPARRDAEDSAAAGYLGLSDKVSVDASRLSGSLGVRYGSEGLSGAVRYRGVDEANAAMRQDAEGDVLATLNSFRSADVHNSSIPSSPQQQEQLSVESVSTELTALTAISIGGGLCGPSLRGRGYVSNEEDVSGGRCLATRLWARRQSVPAAQQLRALRRRERQHRQSVVKREVEGRYAIRLREASDAADVGLEWLRGADEDTVTATSFTLSSSPSRLVGQLPHRVKDGSRREAGGSRRNDRLADDGATAEVSRYESRSSRSGRTLSSSKSSMSVIDNAEQQRAFKRACPVGREAQALMSSLEVATGTAAEDAATAETHDSPAASLTGTPGMAVREVGQLGGNPAPKGAIARAGEERTQQQESDYAATPDLAAKPTSAAKEDASPPSPHKPPSSHWKGALSCSVDAAADTPVDETVHAAATVFQGDDGVSNAHIADASMPHPPPPPLEGHSSPPSDLWTLDKRESEGDGGEGETEATITSEGHKRSRGNDEYEGSKHASGGSSSAGHSIPSGAGPLSARAAATAADNDAQPPSPPSGDKRISSSISSASSSSSVFIVQRIRTQPHLSPSASADASSTGTEGATVDVEHADASSATAFKWVGASSAAAADNVAEYHPVAGAGMVHAQAKADAAVQANVEERGGSDGGGGSSRNAADNEDDRGSGRSHSADAVVFVGVPVLREKGAAVDERPKKDDDAPCPSHLTPQPAEPSLPPYATARTSTDVPVPVRGAATAMTTSPSVTTTTKPLSNDHGAQHSTAVRSPAPASITAHSHPDEEQPQSRRNARTTSSSGASSGSFFYSLPNQGTVRAVSSDESREQQLLHQANTTGEMISPVYRRTKVAPAPHAWHQRPCEQPRTDEDTGPTAADVSFLREAWHGGCSPDVGGGIYPDYDSQRASTGGSLRGCSSGSRESAENAARHSAAVPAAPKQPAISWTIPLDWADSLDEMDCRYPSAAHAAPDASTVSSIPSSAAAHSDACAAARTSHRYQKTRSGAPRRRPPPHLRPGRPWAHLLTRGLRAVFFSTSSGSGSNDDSSGEARAQAAKEATGPGEAACADAGAQDTFFTAVLPAVPRRSGPWYATLAQCTKKEHHAAPVSLAKAAPWQPRRSVCRASAAHNAEKARGFEKWARPGAGTQSVNVLRESASLYATATRSKVPTTTTYATPGRRWTAGFAVSASPVRTRTLPPPPCSAASAATATGLQTRAASAPTYSASEAARNTAERLLQLRRQRQPAGPTYVQLYERERYSHLRASANVWRPIPATRTATSRGIRARQAAPTPIRAGACGRAAASPRSAVVWRLTGAPQPRVTEEGRAVRQQEQWVLPLISTPHEAVAARRLSEPSAYQPRRLSAAVIRGGMTSNASSSAPTDAARQTECAGENVRTSNVVRAQSPLSLSGTPPSSSPLSLPPPPPTVATAPRHAAPTAPSMKDAAEEGPGDGDKACKPLKASDQAASTAHTSELAHGTTSLGHVGFSATAAAGEEGATRGRDETEQAEENDGEGLLRTRSDADSRSARRVSTPTPTPPQPPQQPSGASLQRTLADDTPTAASTFADAEHHHATKTTQFVPTPPGDKPEHGPQSQPLLPSPHALGPHQVVLSKEDEAHAAGLVEPHAGSDDAAQLLSQQGPAEPFRGDPAATGGTERGHGFALAAVGTAEMCHTVANSLGASTPETAANPYRSIYAAGQGQDVGVHTSRAGTPVDQESLLSPDTDAALLSIFPAPPMASEVHAGHCTPSAPSPFSPATAVSALTIAAAPGLATSADIRCQPGAPSTPQLSHLHVADESPAPLPQPAQLTPQPSPRVAEPRAGAASAADGNDRVIPPPPEQQQRREILENRIARLETSLMLQRQQRQQTEQRRFRDHDHNEEVPADYFETATDGDEDRLRSACGKDVELRKHNMQSSQPRRRGRSVDSVGGRGAVAVSGKGRGASGQAQRSMLSAPQTQDHHLLAPASAIHWAARPGFSFSGGVTGTGAVRRQGLPGAAVTTSPHMDHGSRSGLAVALPSSEAVSASAAPGASIASYTRLASRRYGSAAAFAVATPADPRYSHATTSFLISADWRYQRMYVDSMYFPEATADSTSRGAEAASEDHKEESRWLEATSGAPEDPANSESGRATPAAAVRRASSANNRSADVFVCRPPH</sequence>
<dbReference type="VEuPathDB" id="TriTrypDB:LMJFC_140009000"/>
<feature type="compositionally biased region" description="Polar residues" evidence="1">
    <location>
        <begin position="2712"/>
        <end position="2723"/>
    </location>
</feature>
<feature type="region of interest" description="Disordered" evidence="1">
    <location>
        <begin position="266"/>
        <end position="300"/>
    </location>
</feature>
<protein>
    <submittedName>
        <fullName evidence="2">Uncharacterized protein</fullName>
    </submittedName>
</protein>
<feature type="compositionally biased region" description="Low complexity" evidence="1">
    <location>
        <begin position="1804"/>
        <end position="1813"/>
    </location>
</feature>
<feature type="region of interest" description="Disordered" evidence="1">
    <location>
        <begin position="448"/>
        <end position="503"/>
    </location>
</feature>
<feature type="compositionally biased region" description="Low complexity" evidence="1">
    <location>
        <begin position="2898"/>
        <end position="2912"/>
    </location>
</feature>
<dbReference type="GO" id="GO:0005802">
    <property type="term" value="C:trans-Golgi network"/>
    <property type="evidence" value="ECO:0000318"/>
    <property type="project" value="GO_Central"/>
</dbReference>
<gene>
    <name evidence="2" type="ORF">LMJF_14_0370</name>
</gene>
<feature type="region of interest" description="Disordered" evidence="1">
    <location>
        <begin position="565"/>
        <end position="615"/>
    </location>
</feature>
<feature type="compositionally biased region" description="Basic and acidic residues" evidence="1">
    <location>
        <begin position="2634"/>
        <end position="2647"/>
    </location>
</feature>
<feature type="compositionally biased region" description="Low complexity" evidence="1">
    <location>
        <begin position="2194"/>
        <end position="2207"/>
    </location>
</feature>
<feature type="compositionally biased region" description="Basic residues" evidence="1">
    <location>
        <begin position="1763"/>
        <end position="1785"/>
    </location>
</feature>
<feature type="region of interest" description="Disordered" evidence="1">
    <location>
        <begin position="1666"/>
        <end position="1708"/>
    </location>
</feature>
<dbReference type="PANTHER" id="PTHR23211">
    <property type="entry name" value="TRANS-GOLGI NETWORK INTEGRAL MEMBRANE PROTEIN TGN38"/>
    <property type="match status" value="1"/>
</dbReference>
<feature type="region of interest" description="Disordered" evidence="1">
    <location>
        <begin position="537"/>
        <end position="556"/>
    </location>
</feature>
<dbReference type="eggNOG" id="ENOG502RSIZ">
    <property type="taxonomic scope" value="Eukaryota"/>
</dbReference>
<dbReference type="GO" id="GO:0005768">
    <property type="term" value="C:endosome"/>
    <property type="evidence" value="ECO:0000318"/>
    <property type="project" value="GO_Central"/>
</dbReference>
<dbReference type="VEuPathDB" id="TriTrypDB:LmjF.14.0370"/>
<feature type="compositionally biased region" description="Low complexity" evidence="1">
    <location>
        <begin position="2691"/>
        <end position="2704"/>
    </location>
</feature>
<feature type="region of interest" description="Disordered" evidence="1">
    <location>
        <begin position="1089"/>
        <end position="1178"/>
    </location>
</feature>
<feature type="region of interest" description="Disordered" evidence="1">
    <location>
        <begin position="153"/>
        <end position="249"/>
    </location>
</feature>
<dbReference type="VEuPathDB" id="TriTrypDB:LMJLV39_140009000"/>
<organism evidence="2 3">
    <name type="scientific">Leishmania major</name>
    <dbReference type="NCBI Taxonomy" id="5664"/>
    <lineage>
        <taxon>Eukaryota</taxon>
        <taxon>Discoba</taxon>
        <taxon>Euglenozoa</taxon>
        <taxon>Kinetoplastea</taxon>
        <taxon>Metakinetoplastina</taxon>
        <taxon>Trypanosomatida</taxon>
        <taxon>Trypanosomatidae</taxon>
        <taxon>Leishmaniinae</taxon>
        <taxon>Leishmania</taxon>
    </lineage>
</organism>
<feature type="compositionally biased region" description="Pro residues" evidence="1">
    <location>
        <begin position="2301"/>
        <end position="2310"/>
    </location>
</feature>
<feature type="compositionally biased region" description="Basic residues" evidence="1">
    <location>
        <begin position="282"/>
        <end position="293"/>
    </location>
</feature>
<feature type="compositionally biased region" description="Low complexity" evidence="1">
    <location>
        <begin position="1405"/>
        <end position="1415"/>
    </location>
</feature>
<reference evidence="2 3" key="2">
    <citation type="journal article" date="2011" name="Genome Res.">
        <title>Chromosome and gene copy number variation allow major structural change between species and strains of Leishmania.</title>
        <authorList>
            <person name="Rogers M.B."/>
            <person name="Hilley J.D."/>
            <person name="Dickens N.J."/>
            <person name="Wilkes J."/>
            <person name="Bates P.A."/>
            <person name="Depledge D.P."/>
            <person name="Harris D."/>
            <person name="Her Y."/>
            <person name="Herzyk P."/>
            <person name="Imamura H."/>
            <person name="Otto T.D."/>
            <person name="Sanders M."/>
            <person name="Seeger K."/>
            <person name="Dujardin J.C."/>
            <person name="Berriman M."/>
            <person name="Smith D.F."/>
            <person name="Hertz-Fowler C."/>
            <person name="Mottram J.C."/>
        </authorList>
    </citation>
    <scope>NUCLEOTIDE SEQUENCE [LARGE SCALE GENOMIC DNA]</scope>
    <source>
        <strain evidence="3">MHOM/IL/81/Friedlin</strain>
    </source>
</reference>
<feature type="region of interest" description="Disordered" evidence="1">
    <location>
        <begin position="622"/>
        <end position="641"/>
    </location>
</feature>
<feature type="compositionally biased region" description="Low complexity" evidence="1">
    <location>
        <begin position="1277"/>
        <end position="1309"/>
    </location>
</feature>
<feature type="region of interest" description="Disordered" evidence="1">
    <location>
        <begin position="706"/>
        <end position="725"/>
    </location>
</feature>
<keyword evidence="3" id="KW-1185">Reference proteome</keyword>
<feature type="compositionally biased region" description="Low complexity" evidence="1">
    <location>
        <begin position="340"/>
        <end position="349"/>
    </location>
</feature>
<feature type="compositionally biased region" description="Basic and acidic residues" evidence="1">
    <location>
        <begin position="2281"/>
        <end position="2293"/>
    </location>
</feature>
<feature type="compositionally biased region" description="Basic and acidic residues" evidence="1">
    <location>
        <begin position="1261"/>
        <end position="1276"/>
    </location>
</feature>
<feature type="region of interest" description="Disordered" evidence="1">
    <location>
        <begin position="733"/>
        <end position="787"/>
    </location>
</feature>
<feature type="compositionally biased region" description="Low complexity" evidence="1">
    <location>
        <begin position="1040"/>
        <end position="1054"/>
    </location>
</feature>
<feature type="region of interest" description="Disordered" evidence="1">
    <location>
        <begin position="1622"/>
        <end position="1644"/>
    </location>
</feature>
<feature type="compositionally biased region" description="Basic and acidic residues" evidence="1">
    <location>
        <begin position="1005"/>
        <end position="1025"/>
    </location>
</feature>
<dbReference type="HOGENOM" id="CLU_226398_0_0_1"/>
<feature type="compositionally biased region" description="Low complexity" evidence="1">
    <location>
        <begin position="1322"/>
        <end position="1333"/>
    </location>
</feature>
<feature type="region of interest" description="Disordered" evidence="1">
    <location>
        <begin position="2562"/>
        <end position="2609"/>
    </location>
</feature>
<feature type="region of interest" description="Disordered" evidence="1">
    <location>
        <begin position="2138"/>
        <end position="2371"/>
    </location>
</feature>
<feature type="compositionally biased region" description="Polar residues" evidence="1">
    <location>
        <begin position="2138"/>
        <end position="2147"/>
    </location>
</feature>
<feature type="region of interest" description="Disordered" evidence="1">
    <location>
        <begin position="2857"/>
        <end position="2921"/>
    </location>
</feature>
<feature type="compositionally biased region" description="Low complexity" evidence="1">
    <location>
        <begin position="209"/>
        <end position="225"/>
    </location>
</feature>
<dbReference type="EMBL" id="FR796410">
    <property type="protein sequence ID" value="CAJ02774.1"/>
    <property type="molecule type" value="Genomic_DNA"/>
</dbReference>
<reference evidence="2 3" key="1">
    <citation type="journal article" date="2005" name="Science">
        <title>The genome of the kinetoplastid parasite, Leishmania major.</title>
        <authorList>
            <person name="Ivens A.C."/>
            <person name="Peacock C.S."/>
            <person name="Worthey E.A."/>
            <person name="Murphy L."/>
            <person name="Aggarwal G."/>
            <person name="Berriman M."/>
            <person name="Sisk E."/>
            <person name="Rajandream M.A."/>
            <person name="Adlem E."/>
            <person name="Aert R."/>
            <person name="Anupama A."/>
            <person name="Apostolou Z."/>
            <person name="Attipoe P."/>
            <person name="Bason N."/>
            <person name="Bauser C."/>
            <person name="Beck A."/>
            <person name="Beverley S.M."/>
            <person name="Bianchettin G."/>
            <person name="Borzym K."/>
            <person name="Bothe G."/>
            <person name="Bruschi C.V."/>
            <person name="Collins M."/>
            <person name="Cadag E."/>
            <person name="Ciarloni L."/>
            <person name="Clayton C."/>
            <person name="Coulson R.M."/>
            <person name="Cronin A."/>
            <person name="Cruz A.K."/>
            <person name="Davies R.M."/>
            <person name="De Gaudenzi J."/>
            <person name="Dobson D.E."/>
            <person name="Duesterhoeft A."/>
            <person name="Fazelina G."/>
            <person name="Fosker N."/>
            <person name="Frasch A.C."/>
            <person name="Fraser A."/>
            <person name="Fuchs M."/>
            <person name="Gabel C."/>
            <person name="Goble A."/>
            <person name="Goffeau A."/>
            <person name="Harris D."/>
            <person name="Hertz-Fowler C."/>
            <person name="Hilbert H."/>
            <person name="Horn D."/>
            <person name="Huang Y."/>
            <person name="Klages S."/>
            <person name="Knights A."/>
            <person name="Kube M."/>
            <person name="Larke N."/>
            <person name="Litvin L."/>
            <person name="Lord A."/>
            <person name="Louie T."/>
            <person name="Marra M."/>
            <person name="Masuy D."/>
            <person name="Matthews K."/>
            <person name="Michaeli S."/>
            <person name="Mottram J.C."/>
            <person name="Muller-Auer S."/>
            <person name="Munden H."/>
            <person name="Nelson S."/>
            <person name="Norbertczak H."/>
            <person name="Oliver K."/>
            <person name="O'neil S."/>
            <person name="Pentony M."/>
            <person name="Pohl T.M."/>
            <person name="Price C."/>
            <person name="Purnelle B."/>
            <person name="Quail M.A."/>
            <person name="Rabbinowitsch E."/>
            <person name="Reinhardt R."/>
            <person name="Rieger M."/>
            <person name="Rinta J."/>
            <person name="Robben J."/>
            <person name="Robertson L."/>
            <person name="Ruiz J.C."/>
            <person name="Rutter S."/>
            <person name="Saunders D."/>
            <person name="Schafer M."/>
            <person name="Schein J."/>
            <person name="Schwartz D.C."/>
            <person name="Seeger K."/>
            <person name="Seyler A."/>
            <person name="Sharp S."/>
            <person name="Shin H."/>
            <person name="Sivam D."/>
            <person name="Squares R."/>
            <person name="Squares S."/>
            <person name="Tosato V."/>
            <person name="Vogt C."/>
            <person name="Volckaert G."/>
            <person name="Wambutt R."/>
            <person name="Warren T."/>
            <person name="Wedler H."/>
            <person name="Woodward J."/>
            <person name="Zhou S."/>
            <person name="Zimmermann W."/>
            <person name="Smith D.F."/>
            <person name="Blackwell J.M."/>
            <person name="Stuart K.D."/>
            <person name="Barrell B."/>
            <person name="Myler P.J."/>
        </authorList>
    </citation>
    <scope>NUCLEOTIDE SEQUENCE [LARGE SCALE GENOMIC DNA]</scope>
    <source>
        <strain evidence="3">MHOM/IL/81/Friedlin</strain>
    </source>
</reference>
<feature type="region of interest" description="Disordered" evidence="1">
    <location>
        <begin position="1804"/>
        <end position="1834"/>
    </location>
</feature>
<feature type="compositionally biased region" description="Low complexity" evidence="1">
    <location>
        <begin position="164"/>
        <end position="179"/>
    </location>
</feature>
<feature type="region of interest" description="Disordered" evidence="1">
    <location>
        <begin position="649"/>
        <end position="699"/>
    </location>
</feature>